<dbReference type="Proteomes" id="UP000677054">
    <property type="component" value="Unassembled WGS sequence"/>
</dbReference>
<sequence>MILDRFRQDFFRQESRKKHKFKAQTYVDPTFCDHCGSQIYGVLHRGMKCEACDINVHKRCVERVRNQCGCDHTERQGKIELKIRTTNNGTRLVVEIRRAKNLIPMDPNGLSDPYVKLKLIPEAEAHPAKKKTKIVRSTLDPVWNETLEFDLKPEDEDRRLSIEMWDWDRTSRNDFMGSLSFPVSEILESPVDGWYELLSQEDGESCNVPVSPEGTDGCRMRG</sequence>
<dbReference type="Gene3D" id="3.30.60.20">
    <property type="match status" value="1"/>
</dbReference>
<dbReference type="PANTHER" id="PTHR45729:SF9">
    <property type="entry name" value="DOUBLE C2-LIKE DOMAIN-CONTAINING PROTEIN BETA"/>
    <property type="match status" value="1"/>
</dbReference>
<dbReference type="SMART" id="SM00109">
    <property type="entry name" value="C1"/>
    <property type="match status" value="1"/>
</dbReference>
<dbReference type="CDD" id="cd04026">
    <property type="entry name" value="C2_PKC_alpha_gamma"/>
    <property type="match status" value="1"/>
</dbReference>
<dbReference type="GO" id="GO:0061669">
    <property type="term" value="P:spontaneous neurotransmitter secretion"/>
    <property type="evidence" value="ECO:0007669"/>
    <property type="project" value="TreeGrafter"/>
</dbReference>
<feature type="non-terminal residue" evidence="5">
    <location>
        <position position="1"/>
    </location>
</feature>
<dbReference type="Gene3D" id="2.60.40.150">
    <property type="entry name" value="C2 domain"/>
    <property type="match status" value="1"/>
</dbReference>
<dbReference type="InterPro" id="IPR000008">
    <property type="entry name" value="C2_dom"/>
</dbReference>
<dbReference type="GO" id="GO:0046872">
    <property type="term" value="F:metal ion binding"/>
    <property type="evidence" value="ECO:0007669"/>
    <property type="project" value="UniProtKB-KW"/>
</dbReference>
<dbReference type="EMBL" id="LR904348">
    <property type="protein sequence ID" value="CAD7252775.1"/>
    <property type="molecule type" value="Genomic_DNA"/>
</dbReference>
<dbReference type="PRINTS" id="PR00360">
    <property type="entry name" value="C2DOMAIN"/>
</dbReference>
<dbReference type="PANTHER" id="PTHR45729">
    <property type="entry name" value="RABPHILIN, ISOFORM A"/>
    <property type="match status" value="1"/>
</dbReference>
<name>A0A7R9FSC9_9CRUS</name>
<accession>A0A7R9FSC9</accession>
<dbReference type="PROSITE" id="PS50081">
    <property type="entry name" value="ZF_DAG_PE_2"/>
    <property type="match status" value="1"/>
</dbReference>
<evidence type="ECO:0000313" key="6">
    <source>
        <dbReference type="Proteomes" id="UP000677054"/>
    </source>
</evidence>
<evidence type="ECO:0000256" key="2">
    <source>
        <dbReference type="ARBA" id="ARBA00022833"/>
    </source>
</evidence>
<dbReference type="GO" id="GO:0017158">
    <property type="term" value="P:regulation of calcium ion-dependent exocytosis"/>
    <property type="evidence" value="ECO:0007669"/>
    <property type="project" value="TreeGrafter"/>
</dbReference>
<evidence type="ECO:0008006" key="7">
    <source>
        <dbReference type="Google" id="ProtNLM"/>
    </source>
</evidence>
<dbReference type="CDD" id="cd20836">
    <property type="entry name" value="C1_cPKC_rpt2"/>
    <property type="match status" value="1"/>
</dbReference>
<dbReference type="PRINTS" id="PR00008">
    <property type="entry name" value="DAGPEDOMAIN"/>
</dbReference>
<dbReference type="SUPFAM" id="SSF49562">
    <property type="entry name" value="C2 domain (Calcium/lipid-binding domain, CaLB)"/>
    <property type="match status" value="1"/>
</dbReference>
<feature type="domain" description="C2" evidence="3">
    <location>
        <begin position="75"/>
        <end position="195"/>
    </location>
</feature>
<dbReference type="EMBL" id="CAJPEV010004831">
    <property type="protein sequence ID" value="CAG0902369.1"/>
    <property type="molecule type" value="Genomic_DNA"/>
</dbReference>
<dbReference type="InterPro" id="IPR035892">
    <property type="entry name" value="C2_domain_sf"/>
</dbReference>
<feature type="domain" description="Phorbol-ester/DAG-type" evidence="4">
    <location>
        <begin position="18"/>
        <end position="68"/>
    </location>
</feature>
<evidence type="ECO:0000313" key="5">
    <source>
        <dbReference type="EMBL" id="CAD7252775.1"/>
    </source>
</evidence>
<evidence type="ECO:0000259" key="4">
    <source>
        <dbReference type="PROSITE" id="PS50081"/>
    </source>
</evidence>
<dbReference type="GO" id="GO:0098793">
    <property type="term" value="C:presynapse"/>
    <property type="evidence" value="ECO:0007669"/>
    <property type="project" value="GOC"/>
</dbReference>
<dbReference type="Pfam" id="PF00130">
    <property type="entry name" value="C1_1"/>
    <property type="match status" value="1"/>
</dbReference>
<dbReference type="InterPro" id="IPR046349">
    <property type="entry name" value="C1-like_sf"/>
</dbReference>
<keyword evidence="2" id="KW-0862">Zinc</keyword>
<proteinExistence type="predicted"/>
<dbReference type="InterPro" id="IPR002219">
    <property type="entry name" value="PKC_DAG/PE"/>
</dbReference>
<dbReference type="Pfam" id="PF00168">
    <property type="entry name" value="C2"/>
    <property type="match status" value="1"/>
</dbReference>
<gene>
    <name evidence="5" type="ORF">DSTB1V02_LOCUS12530</name>
</gene>
<dbReference type="SUPFAM" id="SSF57889">
    <property type="entry name" value="Cysteine-rich domain"/>
    <property type="match status" value="1"/>
</dbReference>
<evidence type="ECO:0000256" key="1">
    <source>
        <dbReference type="ARBA" id="ARBA00022723"/>
    </source>
</evidence>
<dbReference type="GO" id="GO:0006887">
    <property type="term" value="P:exocytosis"/>
    <property type="evidence" value="ECO:0007669"/>
    <property type="project" value="TreeGrafter"/>
</dbReference>
<dbReference type="PROSITE" id="PS50004">
    <property type="entry name" value="C2"/>
    <property type="match status" value="1"/>
</dbReference>
<protein>
    <recommendedName>
        <fullName evidence="7">Protein kinase C</fullName>
    </recommendedName>
</protein>
<dbReference type="InterPro" id="IPR043566">
    <property type="entry name" value="Rabphilin/DOC2/Noc2"/>
</dbReference>
<dbReference type="SMART" id="SM00239">
    <property type="entry name" value="C2"/>
    <property type="match status" value="1"/>
</dbReference>
<evidence type="ECO:0000259" key="3">
    <source>
        <dbReference type="PROSITE" id="PS50004"/>
    </source>
</evidence>
<dbReference type="InterPro" id="IPR020454">
    <property type="entry name" value="DAG/PE-bd"/>
</dbReference>
<organism evidence="5">
    <name type="scientific">Darwinula stevensoni</name>
    <dbReference type="NCBI Taxonomy" id="69355"/>
    <lineage>
        <taxon>Eukaryota</taxon>
        <taxon>Metazoa</taxon>
        <taxon>Ecdysozoa</taxon>
        <taxon>Arthropoda</taxon>
        <taxon>Crustacea</taxon>
        <taxon>Oligostraca</taxon>
        <taxon>Ostracoda</taxon>
        <taxon>Podocopa</taxon>
        <taxon>Podocopida</taxon>
        <taxon>Darwinulocopina</taxon>
        <taxon>Darwinuloidea</taxon>
        <taxon>Darwinulidae</taxon>
        <taxon>Darwinula</taxon>
    </lineage>
</organism>
<keyword evidence="1" id="KW-0479">Metal-binding</keyword>
<reference evidence="5" key="1">
    <citation type="submission" date="2020-11" db="EMBL/GenBank/DDBJ databases">
        <authorList>
            <person name="Tran Van P."/>
        </authorList>
    </citation>
    <scope>NUCLEOTIDE SEQUENCE</scope>
</reference>
<dbReference type="OrthoDB" id="7976202at2759"/>
<dbReference type="AlphaFoldDB" id="A0A7R9FSC9"/>
<keyword evidence="6" id="KW-1185">Reference proteome</keyword>